<evidence type="ECO:0000313" key="4">
    <source>
        <dbReference type="Proteomes" id="UP001174997"/>
    </source>
</evidence>
<dbReference type="PIRSF" id="PIRSF022909">
    <property type="entry name" value="UCP022909"/>
    <property type="match status" value="1"/>
</dbReference>
<dbReference type="AlphaFoldDB" id="A0AA39ZDJ3"/>
<keyword evidence="4" id="KW-1185">Reference proteome</keyword>
<feature type="compositionally biased region" description="Acidic residues" evidence="1">
    <location>
        <begin position="90"/>
        <end position="101"/>
    </location>
</feature>
<keyword evidence="2" id="KW-0812">Transmembrane</keyword>
<feature type="transmembrane region" description="Helical" evidence="2">
    <location>
        <begin position="31"/>
        <end position="48"/>
    </location>
</feature>
<dbReference type="Pfam" id="PF07543">
    <property type="entry name" value="PGA2"/>
    <property type="match status" value="1"/>
</dbReference>
<organism evidence="3 4">
    <name type="scientific">Cercophora samala</name>
    <dbReference type="NCBI Taxonomy" id="330535"/>
    <lineage>
        <taxon>Eukaryota</taxon>
        <taxon>Fungi</taxon>
        <taxon>Dikarya</taxon>
        <taxon>Ascomycota</taxon>
        <taxon>Pezizomycotina</taxon>
        <taxon>Sordariomycetes</taxon>
        <taxon>Sordariomycetidae</taxon>
        <taxon>Sordariales</taxon>
        <taxon>Lasiosphaeriaceae</taxon>
        <taxon>Cercophora</taxon>
    </lineage>
</organism>
<gene>
    <name evidence="3" type="ORF">QBC41DRAFT_320911</name>
</gene>
<keyword evidence="2" id="KW-0472">Membrane</keyword>
<dbReference type="Proteomes" id="UP001174997">
    <property type="component" value="Unassembled WGS sequence"/>
</dbReference>
<dbReference type="PANTHER" id="PTHR28199">
    <property type="entry name" value="PROCESSING OF GAS1 AND ALP PROTEIN 2"/>
    <property type="match status" value="1"/>
</dbReference>
<feature type="region of interest" description="Disordered" evidence="1">
    <location>
        <begin position="130"/>
        <end position="152"/>
    </location>
</feature>
<reference evidence="3" key="1">
    <citation type="submission" date="2023-06" db="EMBL/GenBank/DDBJ databases">
        <title>Genome-scale phylogeny and comparative genomics of the fungal order Sordariales.</title>
        <authorList>
            <consortium name="Lawrence Berkeley National Laboratory"/>
            <person name="Hensen N."/>
            <person name="Bonometti L."/>
            <person name="Westerberg I."/>
            <person name="Brannstrom I.O."/>
            <person name="Guillou S."/>
            <person name="Cros-Aarteil S."/>
            <person name="Calhoun S."/>
            <person name="Haridas S."/>
            <person name="Kuo A."/>
            <person name="Mondo S."/>
            <person name="Pangilinan J."/>
            <person name="Riley R."/>
            <person name="Labutti K."/>
            <person name="Andreopoulos B."/>
            <person name="Lipzen A."/>
            <person name="Chen C."/>
            <person name="Yanf M."/>
            <person name="Daum C."/>
            <person name="Ng V."/>
            <person name="Clum A."/>
            <person name="Steindorff A."/>
            <person name="Ohm R."/>
            <person name="Martin F."/>
            <person name="Silar P."/>
            <person name="Natvig D."/>
            <person name="Lalanne C."/>
            <person name="Gautier V."/>
            <person name="Ament-Velasquez S.L."/>
            <person name="Kruys A."/>
            <person name="Hutchinson M.I."/>
            <person name="Powell A.J."/>
            <person name="Barry K."/>
            <person name="Miller A.N."/>
            <person name="Grigoriev I.V."/>
            <person name="Debuchy R."/>
            <person name="Gladieux P."/>
            <person name="Thoren M.H."/>
            <person name="Johannesson H."/>
        </authorList>
    </citation>
    <scope>NUCLEOTIDE SEQUENCE</scope>
    <source>
        <strain evidence="3">CBS 307.81</strain>
    </source>
</reference>
<evidence type="ECO:0000256" key="1">
    <source>
        <dbReference type="SAM" id="MobiDB-lite"/>
    </source>
</evidence>
<feature type="region of interest" description="Disordered" evidence="1">
    <location>
        <begin position="80"/>
        <end position="115"/>
    </location>
</feature>
<accession>A0AA39ZDJ3</accession>
<protein>
    <submittedName>
        <fullName evidence="3">Protein trafficking Pga2</fullName>
    </submittedName>
</protein>
<sequence length="152" mass="17154">MDDLANLATTIGDRFTTNIKSTFDNMSPQKWIRVIIVAGAYLLLRPYLMKLGGRAQMASYEEEHAATEAEFAAKAKISPNELRGKVNIPDDTDSEGEDEEGGGGSSATDWGKKARRRQRDMIKKLLEAEEQRLQESKEEEEDKDIEEFLIKD</sequence>
<evidence type="ECO:0000313" key="3">
    <source>
        <dbReference type="EMBL" id="KAK0668924.1"/>
    </source>
</evidence>
<name>A0AA39ZDJ3_9PEZI</name>
<dbReference type="GO" id="GO:0015031">
    <property type="term" value="P:protein transport"/>
    <property type="evidence" value="ECO:0007669"/>
    <property type="project" value="TreeGrafter"/>
</dbReference>
<proteinExistence type="predicted"/>
<dbReference type="PANTHER" id="PTHR28199:SF1">
    <property type="entry name" value="PROCESSING OF GAS1 AND ALP PROTEIN 2"/>
    <property type="match status" value="1"/>
</dbReference>
<dbReference type="InterPro" id="IPR011431">
    <property type="entry name" value="Trafficking_Pga2"/>
</dbReference>
<evidence type="ECO:0000256" key="2">
    <source>
        <dbReference type="SAM" id="Phobius"/>
    </source>
</evidence>
<comment type="caution">
    <text evidence="3">The sequence shown here is derived from an EMBL/GenBank/DDBJ whole genome shotgun (WGS) entry which is preliminary data.</text>
</comment>
<dbReference type="EMBL" id="JAULSY010000049">
    <property type="protein sequence ID" value="KAK0668924.1"/>
    <property type="molecule type" value="Genomic_DNA"/>
</dbReference>
<keyword evidence="2" id="KW-1133">Transmembrane helix</keyword>